<gene>
    <name evidence="2" type="ORF">PsYK624_061400</name>
</gene>
<dbReference type="EMBL" id="BPQB01000015">
    <property type="protein sequence ID" value="GJE90019.1"/>
    <property type="molecule type" value="Genomic_DNA"/>
</dbReference>
<comment type="caution">
    <text evidence="2">The sequence shown here is derived from an EMBL/GenBank/DDBJ whole genome shotgun (WGS) entry which is preliminary data.</text>
</comment>
<organism evidence="2 3">
    <name type="scientific">Phanerochaete sordida</name>
    <dbReference type="NCBI Taxonomy" id="48140"/>
    <lineage>
        <taxon>Eukaryota</taxon>
        <taxon>Fungi</taxon>
        <taxon>Dikarya</taxon>
        <taxon>Basidiomycota</taxon>
        <taxon>Agaricomycotina</taxon>
        <taxon>Agaricomycetes</taxon>
        <taxon>Polyporales</taxon>
        <taxon>Phanerochaetaceae</taxon>
        <taxon>Phanerochaete</taxon>
    </lineage>
</organism>
<evidence type="ECO:0008006" key="4">
    <source>
        <dbReference type="Google" id="ProtNLM"/>
    </source>
</evidence>
<dbReference type="AlphaFoldDB" id="A0A9P3G9U6"/>
<name>A0A9P3G9U6_9APHY</name>
<sequence>MFAGSEWTLSFNTADAIDAAVGQHRRDINLLLSRRNALSSTCRLPAEVLGMIFFALVQIWVRDYYGPAERHRREWFEWEWHTVTYICRHWRDVALRTPELWTYIPLDAKNTASYFERSGQLPLTVLHHVSAKPGQDSAQHLVENMWRVRHLHSPLHIDFVKCATMHGTLDAPILEDAHITFTPAIAFPGEATFQVVPLPSWPRLRSFTAIRSPSVLLEAAIQPALTCLSIERPHSRLSVEAWVALLRKTPLLESLHLKDAIKKPQSGAPLALSTPSVPLQSLRSLSLSESKDYSTNQQEYLLTRLSTPPDTKITYHERSALSADAVFRALASNANGAPNGLGSPRPVVQAIDISFRQNEHIIDLFAADDALAWTSISEPLEDPDDSDTVITLGRHREGILRHLCAHYPLNELRAIRLTCGARVHTRDWTAVGQLPPLRELEIADGHTSAALCYLPSALSAQNAFPALETLIVSNIHWHPDKGDSLRPGLATMGGNEVLEALGSALATRRKRGAPLKRLAILYFRRRLESWSTYRADLRILKKYVEEFHTSFDYEATDEDGCSECEYEGSDSEESASEFF</sequence>
<accession>A0A9P3G9U6</accession>
<dbReference type="Proteomes" id="UP000703269">
    <property type="component" value="Unassembled WGS sequence"/>
</dbReference>
<feature type="region of interest" description="Disordered" evidence="1">
    <location>
        <begin position="560"/>
        <end position="579"/>
    </location>
</feature>
<reference evidence="2 3" key="1">
    <citation type="submission" date="2021-08" db="EMBL/GenBank/DDBJ databases">
        <title>Draft Genome Sequence of Phanerochaete sordida strain YK-624.</title>
        <authorList>
            <person name="Mori T."/>
            <person name="Dohra H."/>
            <person name="Suzuki T."/>
            <person name="Kawagishi H."/>
            <person name="Hirai H."/>
        </authorList>
    </citation>
    <scope>NUCLEOTIDE SEQUENCE [LARGE SCALE GENOMIC DNA]</scope>
    <source>
        <strain evidence="2 3">YK-624</strain>
    </source>
</reference>
<proteinExistence type="predicted"/>
<protein>
    <recommendedName>
        <fullName evidence="4">F-box domain-containing protein</fullName>
    </recommendedName>
</protein>
<evidence type="ECO:0000313" key="3">
    <source>
        <dbReference type="Proteomes" id="UP000703269"/>
    </source>
</evidence>
<dbReference type="OrthoDB" id="2754196at2759"/>
<evidence type="ECO:0000313" key="2">
    <source>
        <dbReference type="EMBL" id="GJE90019.1"/>
    </source>
</evidence>
<keyword evidence="3" id="KW-1185">Reference proteome</keyword>
<evidence type="ECO:0000256" key="1">
    <source>
        <dbReference type="SAM" id="MobiDB-lite"/>
    </source>
</evidence>